<feature type="compositionally biased region" description="Low complexity" evidence="1">
    <location>
        <begin position="58"/>
        <end position="76"/>
    </location>
</feature>
<feature type="compositionally biased region" description="Low complexity" evidence="1">
    <location>
        <begin position="35"/>
        <end position="48"/>
    </location>
</feature>
<reference evidence="3" key="1">
    <citation type="journal article" date="2016" name="Nature">
        <title>Genome evolution in the allotetraploid frog Xenopus laevis.</title>
        <authorList>
            <person name="Session A.M."/>
            <person name="Uno Y."/>
            <person name="Kwon T."/>
            <person name="Chapman J.A."/>
            <person name="Toyoda A."/>
            <person name="Takahashi S."/>
            <person name="Fukui A."/>
            <person name="Hikosaka A."/>
            <person name="Suzuki A."/>
            <person name="Kondo M."/>
            <person name="van Heeringen S.J."/>
            <person name="Quigley I."/>
            <person name="Heinz S."/>
            <person name="Ogino H."/>
            <person name="Ochi H."/>
            <person name="Hellsten U."/>
            <person name="Lyons J.B."/>
            <person name="Simakov O."/>
            <person name="Putnam N."/>
            <person name="Stites J."/>
            <person name="Kuroki Y."/>
            <person name="Tanaka T."/>
            <person name="Michiue T."/>
            <person name="Watanabe M."/>
            <person name="Bogdanovic O."/>
            <person name="Lister R."/>
            <person name="Georgiou G."/>
            <person name="Paranjpe S.S."/>
            <person name="van Kruijsbergen I."/>
            <person name="Shu S."/>
            <person name="Carlson J."/>
            <person name="Kinoshita T."/>
            <person name="Ohta Y."/>
            <person name="Mawaribuchi S."/>
            <person name="Jenkins J."/>
            <person name="Grimwood J."/>
            <person name="Schmutz J."/>
            <person name="Mitros T."/>
            <person name="Mozaffari S.V."/>
            <person name="Suzuki Y."/>
            <person name="Haramoto Y."/>
            <person name="Yamamoto T.S."/>
            <person name="Takagi C."/>
            <person name="Heald R."/>
            <person name="Miller K."/>
            <person name="Haudenschild C."/>
            <person name="Kitzman J."/>
            <person name="Nakayama T."/>
            <person name="Izutsu Y."/>
            <person name="Robert J."/>
            <person name="Fortriede J."/>
            <person name="Burns K."/>
            <person name="Lotay V."/>
            <person name="Karimi K."/>
            <person name="Yasuoka Y."/>
            <person name="Dichmann D.S."/>
            <person name="Flajnik M.F."/>
            <person name="Houston D.W."/>
            <person name="Shendure J."/>
            <person name="DuPasquier L."/>
            <person name="Vize P.D."/>
            <person name="Zorn A.M."/>
            <person name="Ito M."/>
            <person name="Marcotte E.M."/>
            <person name="Wallingford J.B."/>
            <person name="Ito Y."/>
            <person name="Asashima M."/>
            <person name="Ueno N."/>
            <person name="Matsuda Y."/>
            <person name="Veenstra G.J."/>
            <person name="Fujiyama A."/>
            <person name="Harland R.M."/>
            <person name="Taira M."/>
            <person name="Rokhsar D.S."/>
        </authorList>
    </citation>
    <scope>NUCLEOTIDE SEQUENCE [LARGE SCALE GENOMIC DNA]</scope>
    <source>
        <strain evidence="3">J</strain>
    </source>
</reference>
<dbReference type="AlphaFoldDB" id="A0A974DQB6"/>
<dbReference type="EMBL" id="CM004468">
    <property type="protein sequence ID" value="OCT95171.1"/>
    <property type="molecule type" value="Genomic_DNA"/>
</dbReference>
<organism evidence="2 3">
    <name type="scientific">Xenopus laevis</name>
    <name type="common">African clawed frog</name>
    <dbReference type="NCBI Taxonomy" id="8355"/>
    <lineage>
        <taxon>Eukaryota</taxon>
        <taxon>Metazoa</taxon>
        <taxon>Chordata</taxon>
        <taxon>Craniata</taxon>
        <taxon>Vertebrata</taxon>
        <taxon>Euteleostomi</taxon>
        <taxon>Amphibia</taxon>
        <taxon>Batrachia</taxon>
        <taxon>Anura</taxon>
        <taxon>Pipoidea</taxon>
        <taxon>Pipidae</taxon>
        <taxon>Xenopodinae</taxon>
        <taxon>Xenopus</taxon>
        <taxon>Xenopus</taxon>
    </lineage>
</organism>
<accession>A0A974DQB6</accession>
<feature type="region of interest" description="Disordered" evidence="1">
    <location>
        <begin position="30"/>
        <end position="79"/>
    </location>
</feature>
<name>A0A974DQB6_XENLA</name>
<evidence type="ECO:0000256" key="1">
    <source>
        <dbReference type="SAM" id="MobiDB-lite"/>
    </source>
</evidence>
<dbReference type="Proteomes" id="UP000694892">
    <property type="component" value="Chromosome 2L"/>
</dbReference>
<gene>
    <name evidence="2" type="ORF">XELAEV_18012855mg</name>
</gene>
<evidence type="ECO:0000313" key="2">
    <source>
        <dbReference type="EMBL" id="OCT95171.1"/>
    </source>
</evidence>
<sequence>MPLAPHNCAHLTVLAVPDAESSQLVTIQDRKIENSISSPTQSMSPSTQRCAQGRESGQQQQHFQQQPPQHPIQQVHESGGCTLLQEKARIQERYPPLRLRRQRLHGQVT</sequence>
<proteinExistence type="predicted"/>
<evidence type="ECO:0000313" key="3">
    <source>
        <dbReference type="Proteomes" id="UP000694892"/>
    </source>
</evidence>
<protein>
    <submittedName>
        <fullName evidence="2">Uncharacterized protein</fullName>
    </submittedName>
</protein>